<dbReference type="InterPro" id="IPR002528">
    <property type="entry name" value="MATE_fam"/>
</dbReference>
<feature type="transmembrane region" description="Helical" evidence="1">
    <location>
        <begin position="393"/>
        <end position="412"/>
    </location>
</feature>
<organism evidence="2 3">
    <name type="scientific">[Mycoplasma] gypis</name>
    <dbReference type="NCBI Taxonomy" id="92404"/>
    <lineage>
        <taxon>Bacteria</taxon>
        <taxon>Bacillati</taxon>
        <taxon>Mycoplasmatota</taxon>
        <taxon>Mycoplasmoidales</taxon>
        <taxon>Metamycoplasmataceae</taxon>
        <taxon>Metamycoplasma</taxon>
    </lineage>
</organism>
<evidence type="ECO:0000313" key="3">
    <source>
        <dbReference type="Proteomes" id="UP001460679"/>
    </source>
</evidence>
<dbReference type="Pfam" id="PF01554">
    <property type="entry name" value="MatE"/>
    <property type="match status" value="2"/>
</dbReference>
<protein>
    <submittedName>
        <fullName evidence="2">MATE family efflux transporter</fullName>
    </submittedName>
</protein>
<keyword evidence="3" id="KW-1185">Reference proteome</keyword>
<feature type="transmembrane region" description="Helical" evidence="1">
    <location>
        <begin position="69"/>
        <end position="102"/>
    </location>
</feature>
<gene>
    <name evidence="2" type="ORF">WG616_00155</name>
</gene>
<dbReference type="RefSeq" id="WP_205499526.1">
    <property type="nucleotide sequence ID" value="NZ_CP148066.1"/>
</dbReference>
<sequence length="498" mass="56053">MLAKLKRRMEIDSWSEFFKPKDFKMIMKLTIPIFIQVLINVIATLVGSLSINWYKIIYHTETGQEVGAYFYAIAKVILVYNLIAFIPTLVSGGVLIICSNIIGQGKEKELPKVIWTGVYVNLIISTIFFLLMYFLAKILLKAMGAVESKKIFGPGGVILQESELSFATEYLQYMLTWLFFYSIAQVFASALQSIKKNNIAVIGAILGNVFAVVFIYSVLFGAKKDTDTMMISAIDYTLGAIIQLTINLFFCWKYIFRKYPTKFKDCFKLKYGIETIALGTPIALEFGVWTISQFLISSAISRGGLGDEYIGLYRAILILSSFSSAFNTAIGAVTNVLVGVEIGKNNRERAFNLGWQLFMVGIYFSSLSGIILIALTHPFLMLFKIDNKTIVNIGYLIVFLTTLKIVLDTANLTILRALWSANDIWVPIIISIFTMLAVQVSVVFMIVDLGFKKGAGTLSAMACFSVVFLSLIIDPLMRSIIYMNRWNNKTWHKYIKKF</sequence>
<keyword evidence="1" id="KW-0472">Membrane</keyword>
<feature type="transmembrane region" description="Helical" evidence="1">
    <location>
        <begin position="29"/>
        <end position="49"/>
    </location>
</feature>
<dbReference type="InterPro" id="IPR047135">
    <property type="entry name" value="YsiQ"/>
</dbReference>
<feature type="transmembrane region" description="Helical" evidence="1">
    <location>
        <begin position="316"/>
        <end position="338"/>
    </location>
</feature>
<keyword evidence="1" id="KW-0812">Transmembrane</keyword>
<name>A0ABZ2RPX2_9BACT</name>
<dbReference type="EMBL" id="CP148066">
    <property type="protein sequence ID" value="WXL28435.1"/>
    <property type="molecule type" value="Genomic_DNA"/>
</dbReference>
<feature type="transmembrane region" description="Helical" evidence="1">
    <location>
        <begin position="424"/>
        <end position="446"/>
    </location>
</feature>
<accession>A0ABZ2RPX2</accession>
<dbReference type="Proteomes" id="UP001460679">
    <property type="component" value="Chromosome"/>
</dbReference>
<evidence type="ECO:0000313" key="2">
    <source>
        <dbReference type="EMBL" id="WXL28435.1"/>
    </source>
</evidence>
<dbReference type="PANTHER" id="PTHR42925:SF2">
    <property type="entry name" value="NA+ DRIVEN MULTIDRUG EFFLUX PUMP"/>
    <property type="match status" value="1"/>
</dbReference>
<feature type="transmembrane region" description="Helical" evidence="1">
    <location>
        <begin position="458"/>
        <end position="477"/>
    </location>
</feature>
<feature type="transmembrane region" description="Helical" evidence="1">
    <location>
        <begin position="233"/>
        <end position="255"/>
    </location>
</feature>
<feature type="transmembrane region" description="Helical" evidence="1">
    <location>
        <begin position="114"/>
        <end position="136"/>
    </location>
</feature>
<dbReference type="PANTHER" id="PTHR42925">
    <property type="entry name" value="MULTIDRUG AND TOXIN EFFLUX PROTEIN MATE FAMILY"/>
    <property type="match status" value="1"/>
</dbReference>
<feature type="transmembrane region" description="Helical" evidence="1">
    <location>
        <begin position="276"/>
        <end position="296"/>
    </location>
</feature>
<feature type="transmembrane region" description="Helical" evidence="1">
    <location>
        <begin position="170"/>
        <end position="191"/>
    </location>
</feature>
<feature type="transmembrane region" description="Helical" evidence="1">
    <location>
        <begin position="350"/>
        <end position="373"/>
    </location>
</feature>
<proteinExistence type="predicted"/>
<feature type="transmembrane region" description="Helical" evidence="1">
    <location>
        <begin position="198"/>
        <end position="221"/>
    </location>
</feature>
<reference evidence="2" key="1">
    <citation type="submission" date="2024-03" db="EMBL/GenBank/DDBJ databases">
        <title>Complete genome sequence of Mycoplasma gypis type strain B1/T1.</title>
        <authorList>
            <person name="Spergser J."/>
        </authorList>
    </citation>
    <scope>NUCLEOTIDE SEQUENCE [LARGE SCALE GENOMIC DNA]</scope>
    <source>
        <strain evidence="2">B1/T1</strain>
    </source>
</reference>
<keyword evidence="1" id="KW-1133">Transmembrane helix</keyword>
<evidence type="ECO:0000256" key="1">
    <source>
        <dbReference type="SAM" id="Phobius"/>
    </source>
</evidence>